<dbReference type="OrthoDB" id="2453732at2"/>
<dbReference type="Gene3D" id="2.40.360.20">
    <property type="match status" value="1"/>
</dbReference>
<proteinExistence type="predicted"/>
<feature type="chain" id="PRO_5005602971" evidence="1">
    <location>
        <begin position="28"/>
        <end position="276"/>
    </location>
</feature>
<comment type="caution">
    <text evidence="2">The sequence shown here is derived from an EMBL/GenBank/DDBJ whole genome shotgun (WGS) entry which is preliminary data.</text>
</comment>
<dbReference type="AlphaFoldDB" id="A0A0M0KVP3"/>
<dbReference type="EMBL" id="LILC01000023">
    <property type="protein sequence ID" value="KOO42692.1"/>
    <property type="molecule type" value="Genomic_DNA"/>
</dbReference>
<feature type="signal peptide" evidence="1">
    <location>
        <begin position="1"/>
        <end position="27"/>
    </location>
</feature>
<dbReference type="STRING" id="284581.AMD01_16225"/>
<keyword evidence="3" id="KW-1185">Reference proteome</keyword>
<evidence type="ECO:0000313" key="3">
    <source>
        <dbReference type="Proteomes" id="UP000037558"/>
    </source>
</evidence>
<organism evidence="2 3">
    <name type="scientific">Priestia koreensis</name>
    <dbReference type="NCBI Taxonomy" id="284581"/>
    <lineage>
        <taxon>Bacteria</taxon>
        <taxon>Bacillati</taxon>
        <taxon>Bacillota</taxon>
        <taxon>Bacilli</taxon>
        <taxon>Bacillales</taxon>
        <taxon>Bacillaceae</taxon>
        <taxon>Priestia</taxon>
    </lineage>
</organism>
<dbReference type="RefSeq" id="WP_053402490.1">
    <property type="nucleotide sequence ID" value="NZ_LILC01000023.1"/>
</dbReference>
<reference evidence="3" key="1">
    <citation type="submission" date="2015-08" db="EMBL/GenBank/DDBJ databases">
        <title>Fjat-14210 dsm16467.</title>
        <authorList>
            <person name="Liu B."/>
            <person name="Wang J."/>
            <person name="Zhu Y."/>
            <person name="Liu G."/>
            <person name="Chen Q."/>
            <person name="Chen Z."/>
            <person name="Lan J."/>
            <person name="Che J."/>
            <person name="Ge C."/>
            <person name="Shi H."/>
            <person name="Pan Z."/>
            <person name="Liu X."/>
        </authorList>
    </citation>
    <scope>NUCLEOTIDE SEQUENCE [LARGE SCALE GENOMIC DNA]</scope>
    <source>
        <strain evidence="3">DSM 16467</strain>
    </source>
</reference>
<sequence length="276" mass="31781">MNRVLKWLCCFAFVIALSTAGITASQAASKVMWGKLEYKSGMIGKVTVTKDTTRYEKNTKGKLVSVGKMKKGEEWGVYALKPQHYELTRKTYAVKSGSLKYEVLTKSKIDQIKADSRVITSGLKPSTKYEYQFSYPGYGLYTSKFIGRENGYDLWDSYDSRTGNRETWCYFESKSEFVYGIYESDVGSWIKMPLYLNKSWSDYVEMGSDKLMYYRVTSLSKTVTTKAGTFRNAIEIKDSFGNYSYYYPGIGLIKSIGYQNKKMVVYEELYKMTKVR</sequence>
<evidence type="ECO:0000313" key="2">
    <source>
        <dbReference type="EMBL" id="KOO42692.1"/>
    </source>
</evidence>
<accession>A0A0M0KVP3</accession>
<protein>
    <submittedName>
        <fullName evidence="2">Uncharacterized protein</fullName>
    </submittedName>
</protein>
<dbReference type="Proteomes" id="UP000037558">
    <property type="component" value="Unassembled WGS sequence"/>
</dbReference>
<dbReference type="PATRIC" id="fig|284581.3.peg.2740"/>
<keyword evidence="1" id="KW-0732">Signal</keyword>
<evidence type="ECO:0000256" key="1">
    <source>
        <dbReference type="SAM" id="SignalP"/>
    </source>
</evidence>
<name>A0A0M0KVP3_9BACI</name>
<gene>
    <name evidence="2" type="ORF">AMD01_16225</name>
</gene>